<evidence type="ECO:0000313" key="1">
    <source>
        <dbReference type="EMBL" id="MBL1075194.1"/>
    </source>
</evidence>
<proteinExistence type="predicted"/>
<accession>A0ABS1M3S1</accession>
<name>A0ABS1M3S1_9NOCA</name>
<gene>
    <name evidence="1" type="ORF">JK358_12405</name>
</gene>
<keyword evidence="2" id="KW-1185">Reference proteome</keyword>
<organism evidence="1 2">
    <name type="scientific">Nocardia acididurans</name>
    <dbReference type="NCBI Taxonomy" id="2802282"/>
    <lineage>
        <taxon>Bacteria</taxon>
        <taxon>Bacillati</taxon>
        <taxon>Actinomycetota</taxon>
        <taxon>Actinomycetes</taxon>
        <taxon>Mycobacteriales</taxon>
        <taxon>Nocardiaceae</taxon>
        <taxon>Nocardia</taxon>
    </lineage>
</organism>
<sequence length="71" mass="8327">MERIAREVLGPTMSQLSDDPEIRAAWARKLEMLEEMEAKGRKPATEEQIKIWQAWGESEIRRIERERGTTT</sequence>
<dbReference type="Proteomes" id="UP000602198">
    <property type="component" value="Unassembled WGS sequence"/>
</dbReference>
<evidence type="ECO:0000313" key="2">
    <source>
        <dbReference type="Proteomes" id="UP000602198"/>
    </source>
</evidence>
<dbReference type="EMBL" id="JAERRJ010000004">
    <property type="protein sequence ID" value="MBL1075194.1"/>
    <property type="molecule type" value="Genomic_DNA"/>
</dbReference>
<protein>
    <submittedName>
        <fullName evidence="1">Uncharacterized protein</fullName>
    </submittedName>
</protein>
<dbReference type="RefSeq" id="WP_201946957.1">
    <property type="nucleotide sequence ID" value="NZ_JAERRJ010000004.1"/>
</dbReference>
<reference evidence="1 2" key="1">
    <citation type="submission" date="2021-01" db="EMBL/GenBank/DDBJ databases">
        <title>WGS of actinomycetes isolated from Thailand.</title>
        <authorList>
            <person name="Thawai C."/>
        </authorList>
    </citation>
    <scope>NUCLEOTIDE SEQUENCE [LARGE SCALE GENOMIC DNA]</scope>
    <source>
        <strain evidence="1 2">LPG 2</strain>
    </source>
</reference>
<comment type="caution">
    <text evidence="1">The sequence shown here is derived from an EMBL/GenBank/DDBJ whole genome shotgun (WGS) entry which is preliminary data.</text>
</comment>